<dbReference type="Pfam" id="PF00288">
    <property type="entry name" value="GHMP_kinases_N"/>
    <property type="match status" value="1"/>
</dbReference>
<keyword evidence="6 18" id="KW-0808">Transferase</keyword>
<evidence type="ECO:0000256" key="2">
    <source>
        <dbReference type="ARBA" id="ARBA00006495"/>
    </source>
</evidence>
<evidence type="ECO:0000259" key="20">
    <source>
        <dbReference type="Pfam" id="PF08544"/>
    </source>
</evidence>
<keyword evidence="22" id="KW-1185">Reference proteome</keyword>
<reference evidence="21 22" key="1">
    <citation type="submission" date="2021-06" db="EMBL/GenBank/DDBJ databases">
        <title>Caerostris darwini draft genome.</title>
        <authorList>
            <person name="Kono N."/>
            <person name="Arakawa K."/>
        </authorList>
    </citation>
    <scope>NUCLEOTIDE SEQUENCE [LARGE SCALE GENOMIC DNA]</scope>
</reference>
<name>A0AAV4PMW7_9ARAC</name>
<comment type="similarity">
    <text evidence="2 18">Belongs to the GHMP kinase family. Mevalonate kinase subfamily.</text>
</comment>
<organism evidence="21 22">
    <name type="scientific">Caerostris darwini</name>
    <dbReference type="NCBI Taxonomy" id="1538125"/>
    <lineage>
        <taxon>Eukaryota</taxon>
        <taxon>Metazoa</taxon>
        <taxon>Ecdysozoa</taxon>
        <taxon>Arthropoda</taxon>
        <taxon>Chelicerata</taxon>
        <taxon>Arachnida</taxon>
        <taxon>Araneae</taxon>
        <taxon>Araneomorphae</taxon>
        <taxon>Entelegynae</taxon>
        <taxon>Araneoidea</taxon>
        <taxon>Araneidae</taxon>
        <taxon>Caerostris</taxon>
    </lineage>
</organism>
<keyword evidence="11" id="KW-0460">Magnesium</keyword>
<dbReference type="InterPro" id="IPR020568">
    <property type="entry name" value="Ribosomal_Su5_D2-typ_SF"/>
</dbReference>
<gene>
    <name evidence="21" type="primary">MVK</name>
    <name evidence="21" type="ORF">CDAR_283891</name>
</gene>
<accession>A0AAV4PMW7</accession>
<comment type="subcellular location">
    <subcellularLocation>
        <location evidence="1 18">Cytoplasm</location>
    </subcellularLocation>
</comment>
<keyword evidence="9 18" id="KW-0418">Kinase</keyword>
<evidence type="ECO:0000256" key="14">
    <source>
        <dbReference type="ARBA" id="ARBA00023098"/>
    </source>
</evidence>
<dbReference type="GO" id="GO:0006695">
    <property type="term" value="P:cholesterol biosynthetic process"/>
    <property type="evidence" value="ECO:0007669"/>
    <property type="project" value="TreeGrafter"/>
</dbReference>
<dbReference type="GO" id="GO:0005829">
    <property type="term" value="C:cytosol"/>
    <property type="evidence" value="ECO:0007669"/>
    <property type="project" value="TreeGrafter"/>
</dbReference>
<evidence type="ECO:0000256" key="18">
    <source>
        <dbReference type="RuleBase" id="RU363087"/>
    </source>
</evidence>
<dbReference type="PANTHER" id="PTHR43290">
    <property type="entry name" value="MEVALONATE KINASE"/>
    <property type="match status" value="1"/>
</dbReference>
<keyword evidence="13 18" id="KW-0756">Sterol biosynthesis</keyword>
<dbReference type="EMBL" id="BPLQ01003005">
    <property type="protein sequence ID" value="GIX97121.1"/>
    <property type="molecule type" value="Genomic_DNA"/>
</dbReference>
<keyword evidence="7" id="KW-0479">Metal-binding</keyword>
<dbReference type="SUPFAM" id="SSF55060">
    <property type="entry name" value="GHMP Kinase, C-terminal domain"/>
    <property type="match status" value="1"/>
</dbReference>
<keyword evidence="12 18" id="KW-0752">Steroid biosynthesis</keyword>
<dbReference type="GO" id="GO:0019287">
    <property type="term" value="P:isopentenyl diphosphate biosynthetic process, mevalonate pathway"/>
    <property type="evidence" value="ECO:0007669"/>
    <property type="project" value="TreeGrafter"/>
</dbReference>
<keyword evidence="5 18" id="KW-0444">Lipid biosynthesis</keyword>
<comment type="pathway">
    <text evidence="17 18">Isoprenoid biosynthesis; isopentenyl diphosphate biosynthesis via mevalonate pathway; isopentenyl diphosphate from (R)-mevalonate: step 1/3.</text>
</comment>
<comment type="caution">
    <text evidence="21">The sequence shown here is derived from an EMBL/GenBank/DDBJ whole genome shotgun (WGS) entry which is preliminary data.</text>
</comment>
<evidence type="ECO:0000256" key="3">
    <source>
        <dbReference type="ARBA" id="ARBA00012103"/>
    </source>
</evidence>
<evidence type="ECO:0000256" key="11">
    <source>
        <dbReference type="ARBA" id="ARBA00022842"/>
    </source>
</evidence>
<evidence type="ECO:0000256" key="17">
    <source>
        <dbReference type="ARBA" id="ARBA00029438"/>
    </source>
</evidence>
<dbReference type="InterPro" id="IPR006205">
    <property type="entry name" value="Mev_gal_kin"/>
</dbReference>
<dbReference type="EC" id="2.7.1.36" evidence="3 18"/>
<keyword evidence="4 18" id="KW-0963">Cytoplasm</keyword>
<evidence type="ECO:0000256" key="10">
    <source>
        <dbReference type="ARBA" id="ARBA00022840"/>
    </source>
</evidence>
<dbReference type="Proteomes" id="UP001054837">
    <property type="component" value="Unassembled WGS sequence"/>
</dbReference>
<feature type="domain" description="GHMP kinase C-terminal" evidence="20">
    <location>
        <begin position="281"/>
        <end position="353"/>
    </location>
</feature>
<keyword evidence="16 18" id="KW-0753">Steroid metabolism</keyword>
<evidence type="ECO:0000256" key="1">
    <source>
        <dbReference type="ARBA" id="ARBA00004496"/>
    </source>
</evidence>
<sequence length="376" mass="41437">MKITVSSPGKTILHGEHAVVYGKAAIAVSLSLRTSLTLTSHEDKVVLNLRSLGFKREWDLNVLSDYSFPESDGDITAVTDEIIEKLTQVFTLNNPDCDSENLKLAFIAFLYLWIYVSKCYNNGAMLPCIVDVDSELSIGSGMGSSASYSVCLSTAMLVFCGRTTPSLFPEDKELINKWAFQAERIFHGKPSGIDNAICTFGGALLFENGEVLEVLPNLPSIGILLVNTKVSRNTKLLVSNVKKKHENSSDIIDAIMQAIHSISKQSWQLLKSLHDSPSEPKNMKEFQDLIDMNHHLLNALDVGHDRLEKIHDIAKKYCCASKLTGAGGGGCAIVLLYSENGNSCFESLKEELKQHDFDVQNLFLGCSGVKIDFQRQ</sequence>
<evidence type="ECO:0000256" key="16">
    <source>
        <dbReference type="ARBA" id="ARBA00023221"/>
    </source>
</evidence>
<keyword evidence="8 18" id="KW-0547">Nucleotide-binding</keyword>
<proteinExistence type="inferred from homology"/>
<keyword evidence="15 18" id="KW-1207">Sterol metabolism</keyword>
<dbReference type="InterPro" id="IPR014721">
    <property type="entry name" value="Ribsml_uS5_D2-typ_fold_subgr"/>
</dbReference>
<dbReference type="Gene3D" id="3.30.70.890">
    <property type="entry name" value="GHMP kinase, C-terminal domain"/>
    <property type="match status" value="1"/>
</dbReference>
<dbReference type="PRINTS" id="PR00959">
    <property type="entry name" value="MEVGALKINASE"/>
</dbReference>
<evidence type="ECO:0000256" key="9">
    <source>
        <dbReference type="ARBA" id="ARBA00022777"/>
    </source>
</evidence>
<keyword evidence="14 18" id="KW-0443">Lipid metabolism</keyword>
<dbReference type="Gene3D" id="3.30.230.10">
    <property type="match status" value="1"/>
</dbReference>
<evidence type="ECO:0000256" key="15">
    <source>
        <dbReference type="ARBA" id="ARBA00023166"/>
    </source>
</evidence>
<dbReference type="InterPro" id="IPR006204">
    <property type="entry name" value="GHMP_kinase_N_dom"/>
</dbReference>
<dbReference type="GO" id="GO:0004496">
    <property type="term" value="F:mevalonate kinase activity"/>
    <property type="evidence" value="ECO:0007669"/>
    <property type="project" value="UniProtKB-EC"/>
</dbReference>
<evidence type="ECO:0000256" key="8">
    <source>
        <dbReference type="ARBA" id="ARBA00022741"/>
    </source>
</evidence>
<evidence type="ECO:0000256" key="4">
    <source>
        <dbReference type="ARBA" id="ARBA00022490"/>
    </source>
</evidence>
<dbReference type="SUPFAM" id="SSF54211">
    <property type="entry name" value="Ribosomal protein S5 domain 2-like"/>
    <property type="match status" value="1"/>
</dbReference>
<evidence type="ECO:0000313" key="21">
    <source>
        <dbReference type="EMBL" id="GIX97121.1"/>
    </source>
</evidence>
<comment type="catalytic activity">
    <reaction evidence="18">
        <text>(R)-mevalonate + ATP = (R)-5-phosphomevalonate + ADP + H(+)</text>
        <dbReference type="Rhea" id="RHEA:17065"/>
        <dbReference type="ChEBI" id="CHEBI:15378"/>
        <dbReference type="ChEBI" id="CHEBI:30616"/>
        <dbReference type="ChEBI" id="CHEBI:36464"/>
        <dbReference type="ChEBI" id="CHEBI:58146"/>
        <dbReference type="ChEBI" id="CHEBI:456216"/>
        <dbReference type="EC" id="2.7.1.36"/>
    </reaction>
</comment>
<protein>
    <recommendedName>
        <fullName evidence="3 18">Mevalonate kinase</fullName>
        <shortName evidence="18">MK</shortName>
        <ecNumber evidence="3 18">2.7.1.36</ecNumber>
    </recommendedName>
</protein>
<dbReference type="NCBIfam" id="TIGR00549">
    <property type="entry name" value="mevalon_kin"/>
    <property type="match status" value="1"/>
</dbReference>
<evidence type="ECO:0000256" key="7">
    <source>
        <dbReference type="ARBA" id="ARBA00022723"/>
    </source>
</evidence>
<evidence type="ECO:0000313" key="22">
    <source>
        <dbReference type="Proteomes" id="UP001054837"/>
    </source>
</evidence>
<dbReference type="InterPro" id="IPR036554">
    <property type="entry name" value="GHMP_kinase_C_sf"/>
</dbReference>
<dbReference type="AlphaFoldDB" id="A0AAV4PMW7"/>
<evidence type="ECO:0000259" key="19">
    <source>
        <dbReference type="Pfam" id="PF00288"/>
    </source>
</evidence>
<dbReference type="InterPro" id="IPR013750">
    <property type="entry name" value="GHMP_kinase_C_dom"/>
</dbReference>
<evidence type="ECO:0000256" key="13">
    <source>
        <dbReference type="ARBA" id="ARBA00023011"/>
    </source>
</evidence>
<keyword evidence="10 18" id="KW-0067">ATP-binding</keyword>
<evidence type="ECO:0000256" key="12">
    <source>
        <dbReference type="ARBA" id="ARBA00022955"/>
    </source>
</evidence>
<dbReference type="GO" id="GO:0005524">
    <property type="term" value="F:ATP binding"/>
    <property type="evidence" value="ECO:0007669"/>
    <property type="project" value="UniProtKB-KW"/>
</dbReference>
<evidence type="ECO:0000256" key="5">
    <source>
        <dbReference type="ARBA" id="ARBA00022516"/>
    </source>
</evidence>
<feature type="domain" description="GHMP kinase N-terminal" evidence="19">
    <location>
        <begin position="127"/>
        <end position="202"/>
    </location>
</feature>
<dbReference type="Pfam" id="PF08544">
    <property type="entry name" value="GHMP_kinases_C"/>
    <property type="match status" value="1"/>
</dbReference>
<evidence type="ECO:0000256" key="6">
    <source>
        <dbReference type="ARBA" id="ARBA00022679"/>
    </source>
</evidence>
<dbReference type="GO" id="GO:0046872">
    <property type="term" value="F:metal ion binding"/>
    <property type="evidence" value="ECO:0007669"/>
    <property type="project" value="UniProtKB-KW"/>
</dbReference>
<dbReference type="FunFam" id="3.30.70.890:FF:000003">
    <property type="entry name" value="Mevalonate kinase"/>
    <property type="match status" value="1"/>
</dbReference>
<dbReference type="PANTHER" id="PTHR43290:SF2">
    <property type="entry name" value="MEVALONATE KINASE"/>
    <property type="match status" value="1"/>
</dbReference>